<gene>
    <name evidence="2" type="ORF">IV203_015085</name>
</gene>
<evidence type="ECO:0000256" key="1">
    <source>
        <dbReference type="SAM" id="MobiDB-lite"/>
    </source>
</evidence>
<name>A0A9K3PT67_9STRA</name>
<keyword evidence="3" id="KW-1185">Reference proteome</keyword>
<dbReference type="OrthoDB" id="10260961at2759"/>
<accession>A0A9K3PT67</accession>
<dbReference type="PANTHER" id="PTHR42103">
    <property type="entry name" value="ALPHA/BETA-HYDROLASES SUPERFAMILY PROTEIN"/>
    <property type="match status" value="1"/>
</dbReference>
<proteinExistence type="predicted"/>
<feature type="compositionally biased region" description="Low complexity" evidence="1">
    <location>
        <begin position="98"/>
        <end position="115"/>
    </location>
</feature>
<dbReference type="PANTHER" id="PTHR42103:SF2">
    <property type="entry name" value="AB HYDROLASE-1 DOMAIN-CONTAINING PROTEIN"/>
    <property type="match status" value="1"/>
</dbReference>
<reference evidence="2" key="1">
    <citation type="journal article" date="2021" name="Sci. Rep.">
        <title>Diploid genomic architecture of Nitzschia inconspicua, an elite biomass production diatom.</title>
        <authorList>
            <person name="Oliver A."/>
            <person name="Podell S."/>
            <person name="Pinowska A."/>
            <person name="Traller J.C."/>
            <person name="Smith S.R."/>
            <person name="McClure R."/>
            <person name="Beliaev A."/>
            <person name="Bohutskyi P."/>
            <person name="Hill E.A."/>
            <person name="Rabines A."/>
            <person name="Zheng H."/>
            <person name="Allen L.Z."/>
            <person name="Kuo A."/>
            <person name="Grigoriev I.V."/>
            <person name="Allen A.E."/>
            <person name="Hazlebeck D."/>
            <person name="Allen E.E."/>
        </authorList>
    </citation>
    <scope>NUCLEOTIDE SEQUENCE</scope>
    <source>
        <strain evidence="2">Hildebrandi</strain>
    </source>
</reference>
<evidence type="ECO:0000313" key="2">
    <source>
        <dbReference type="EMBL" id="KAG7358496.1"/>
    </source>
</evidence>
<protein>
    <recommendedName>
        <fullName evidence="4">KANL3/Tex30 alpha/beta hydrolase-like domain-containing protein</fullName>
    </recommendedName>
</protein>
<organism evidence="2 3">
    <name type="scientific">Nitzschia inconspicua</name>
    <dbReference type="NCBI Taxonomy" id="303405"/>
    <lineage>
        <taxon>Eukaryota</taxon>
        <taxon>Sar</taxon>
        <taxon>Stramenopiles</taxon>
        <taxon>Ochrophyta</taxon>
        <taxon>Bacillariophyta</taxon>
        <taxon>Bacillariophyceae</taxon>
        <taxon>Bacillariophycidae</taxon>
        <taxon>Bacillariales</taxon>
        <taxon>Bacillariaceae</taxon>
        <taxon>Nitzschia</taxon>
    </lineage>
</organism>
<feature type="region of interest" description="Disordered" evidence="1">
    <location>
        <begin position="98"/>
        <end position="122"/>
    </location>
</feature>
<sequence>MPSSVKEQSYTLPDSGCKAQVANLGSDLAVIVTHPWGPLGGNMNNNVVLAIVVWFQRLQITTMRFDFSGHQIGKGHRQVQQVKEAANFLLTGAHLDGSTSYSSHQQTASSTTTTSPHKRTKQPPRSILLVGYSYGSIISASASIEIPQCIGVAMISPPLAVRHWLYLFHGNYHLEQARKSGLPLIMILGSRDNFTGEDAFMEVVQSMPTATTTGAVLKDADHFFRGREQDLMDVLGHWILNVFPQCQGDLKKLCQAEFPSFAPPVLNNAGSGESFMGCGAFMPGE</sequence>
<evidence type="ECO:0008006" key="4">
    <source>
        <dbReference type="Google" id="ProtNLM"/>
    </source>
</evidence>
<dbReference type="EMBL" id="JAGRRH010000014">
    <property type="protein sequence ID" value="KAG7358496.1"/>
    <property type="molecule type" value="Genomic_DNA"/>
</dbReference>
<reference evidence="2" key="2">
    <citation type="submission" date="2021-04" db="EMBL/GenBank/DDBJ databases">
        <authorList>
            <person name="Podell S."/>
        </authorList>
    </citation>
    <scope>NUCLEOTIDE SEQUENCE</scope>
    <source>
        <strain evidence="2">Hildebrandi</strain>
    </source>
</reference>
<comment type="caution">
    <text evidence="2">The sequence shown here is derived from an EMBL/GenBank/DDBJ whole genome shotgun (WGS) entry which is preliminary data.</text>
</comment>
<dbReference type="AlphaFoldDB" id="A0A9K3PT67"/>
<dbReference type="Proteomes" id="UP000693970">
    <property type="component" value="Unassembled WGS sequence"/>
</dbReference>
<evidence type="ECO:0000313" key="3">
    <source>
        <dbReference type="Proteomes" id="UP000693970"/>
    </source>
</evidence>